<organism evidence="1 2">
    <name type="scientific">Triticum urartu</name>
    <name type="common">Red wild einkorn</name>
    <name type="synonym">Crithodium urartu</name>
    <dbReference type="NCBI Taxonomy" id="4572"/>
    <lineage>
        <taxon>Eukaryota</taxon>
        <taxon>Viridiplantae</taxon>
        <taxon>Streptophyta</taxon>
        <taxon>Embryophyta</taxon>
        <taxon>Tracheophyta</taxon>
        <taxon>Spermatophyta</taxon>
        <taxon>Magnoliopsida</taxon>
        <taxon>Liliopsida</taxon>
        <taxon>Poales</taxon>
        <taxon>Poaceae</taxon>
        <taxon>BOP clade</taxon>
        <taxon>Pooideae</taxon>
        <taxon>Triticodae</taxon>
        <taxon>Triticeae</taxon>
        <taxon>Triticinae</taxon>
        <taxon>Triticum</taxon>
    </lineage>
</organism>
<dbReference type="AlphaFoldDB" id="A0A8R7TPR3"/>
<dbReference type="Gramene" id="TuG1812G0200006269.01.T01">
    <property type="protein sequence ID" value="TuG1812G0200006269.01.T01"/>
    <property type="gene ID" value="TuG1812G0200006269.01"/>
</dbReference>
<sequence length="64" mass="7386">MCLRKTRILHRSEQTRSTFHIEVIVLILLFFQDMESCPRKKVSSGYSAHCTLLASLQYKLRSGG</sequence>
<reference evidence="1" key="2">
    <citation type="submission" date="2018-03" db="EMBL/GenBank/DDBJ databases">
        <title>The Triticum urartu genome reveals the dynamic nature of wheat genome evolution.</title>
        <authorList>
            <person name="Ling H."/>
            <person name="Ma B."/>
            <person name="Shi X."/>
            <person name="Liu H."/>
            <person name="Dong L."/>
            <person name="Sun H."/>
            <person name="Cao Y."/>
            <person name="Gao Q."/>
            <person name="Zheng S."/>
            <person name="Li Y."/>
            <person name="Yu Y."/>
            <person name="Du H."/>
            <person name="Qi M."/>
            <person name="Li Y."/>
            <person name="Yu H."/>
            <person name="Cui Y."/>
            <person name="Wang N."/>
            <person name="Chen C."/>
            <person name="Wu H."/>
            <person name="Zhao Y."/>
            <person name="Zhang J."/>
            <person name="Li Y."/>
            <person name="Zhou W."/>
            <person name="Zhang B."/>
            <person name="Hu W."/>
            <person name="Eijk M."/>
            <person name="Tang J."/>
            <person name="Witsenboer H."/>
            <person name="Zhao S."/>
            <person name="Li Z."/>
            <person name="Zhang A."/>
            <person name="Wang D."/>
            <person name="Liang C."/>
        </authorList>
    </citation>
    <scope>NUCLEOTIDE SEQUENCE [LARGE SCALE GENOMIC DNA]</scope>
    <source>
        <strain evidence="1">cv. G1812</strain>
    </source>
</reference>
<reference evidence="2" key="1">
    <citation type="journal article" date="2013" name="Nature">
        <title>Draft genome of the wheat A-genome progenitor Triticum urartu.</title>
        <authorList>
            <person name="Ling H.Q."/>
            <person name="Zhao S."/>
            <person name="Liu D."/>
            <person name="Wang J."/>
            <person name="Sun H."/>
            <person name="Zhang C."/>
            <person name="Fan H."/>
            <person name="Li D."/>
            <person name="Dong L."/>
            <person name="Tao Y."/>
            <person name="Gao C."/>
            <person name="Wu H."/>
            <person name="Li Y."/>
            <person name="Cui Y."/>
            <person name="Guo X."/>
            <person name="Zheng S."/>
            <person name="Wang B."/>
            <person name="Yu K."/>
            <person name="Liang Q."/>
            <person name="Yang W."/>
            <person name="Lou X."/>
            <person name="Chen J."/>
            <person name="Feng M."/>
            <person name="Jian J."/>
            <person name="Zhang X."/>
            <person name="Luo G."/>
            <person name="Jiang Y."/>
            <person name="Liu J."/>
            <person name="Wang Z."/>
            <person name="Sha Y."/>
            <person name="Zhang B."/>
            <person name="Wu H."/>
            <person name="Tang D."/>
            <person name="Shen Q."/>
            <person name="Xue P."/>
            <person name="Zou S."/>
            <person name="Wang X."/>
            <person name="Liu X."/>
            <person name="Wang F."/>
            <person name="Yang Y."/>
            <person name="An X."/>
            <person name="Dong Z."/>
            <person name="Zhang K."/>
            <person name="Zhang X."/>
            <person name="Luo M.C."/>
            <person name="Dvorak J."/>
            <person name="Tong Y."/>
            <person name="Wang J."/>
            <person name="Yang H."/>
            <person name="Li Z."/>
            <person name="Wang D."/>
            <person name="Zhang A."/>
            <person name="Wang J."/>
        </authorList>
    </citation>
    <scope>NUCLEOTIDE SEQUENCE</scope>
    <source>
        <strain evidence="2">cv. G1812</strain>
    </source>
</reference>
<evidence type="ECO:0000313" key="2">
    <source>
        <dbReference type="Proteomes" id="UP000015106"/>
    </source>
</evidence>
<reference evidence="1" key="3">
    <citation type="submission" date="2022-06" db="UniProtKB">
        <authorList>
            <consortium name="EnsemblPlants"/>
        </authorList>
    </citation>
    <scope>IDENTIFICATION</scope>
</reference>
<dbReference type="EnsemblPlants" id="TuG1812G0200006269.01.T01">
    <property type="protein sequence ID" value="TuG1812G0200006269.01.T01"/>
    <property type="gene ID" value="TuG1812G0200006269.01"/>
</dbReference>
<accession>A0A8R7TPR3</accession>
<proteinExistence type="predicted"/>
<keyword evidence="2" id="KW-1185">Reference proteome</keyword>
<evidence type="ECO:0000313" key="1">
    <source>
        <dbReference type="EnsemblPlants" id="TuG1812G0200006269.01.T01"/>
    </source>
</evidence>
<protein>
    <submittedName>
        <fullName evidence="1">Uncharacterized protein</fullName>
    </submittedName>
</protein>
<dbReference type="Proteomes" id="UP000015106">
    <property type="component" value="Chromosome 2"/>
</dbReference>
<name>A0A8R7TPR3_TRIUA</name>